<dbReference type="Pfam" id="PF23148">
    <property type="entry name" value="Gp77"/>
    <property type="match status" value="1"/>
</dbReference>
<comment type="caution">
    <text evidence="1">The sequence shown here is derived from an EMBL/GenBank/DDBJ whole genome shotgun (WGS) entry which is preliminary data.</text>
</comment>
<keyword evidence="2" id="KW-1185">Reference proteome</keyword>
<dbReference type="RefSeq" id="WP_153431545.1">
    <property type="nucleotide sequence ID" value="NZ_WIPH01000038.1"/>
</dbReference>
<evidence type="ECO:0000313" key="2">
    <source>
        <dbReference type="Proteomes" id="UP000432209"/>
    </source>
</evidence>
<dbReference type="InterPro" id="IPR056928">
    <property type="entry name" value="Gp77-like"/>
</dbReference>
<name>A0A7X1VQ33_9PROT</name>
<protein>
    <submittedName>
        <fullName evidence="1">Uncharacterized protein</fullName>
    </submittedName>
</protein>
<accession>A0A7X1VQ33</accession>
<gene>
    <name evidence="1" type="ORF">GFJ39_12090</name>
</gene>
<sequence>MTTVHNLTPSTLRTTVLEGAVGTLSQVIFSPKASADCLDYTLDFSALLAGTGDTLASIRSATVMTTAGGNYALAIVWSAVAGTQLVTFLASGQPNTTQKILFEVTTSQGRVYSVMAVLQITNLTAATAPPSSDFPVDTLTNGKVLIAGVEALPAGYSSNGRVVMATEDGTPVGTPSFTSVEATSYSGDGSGLDITASEKTRTIAEWIASLSGASEGVGIKSIEATQGPLTMGQPSTVTLTATLTDGTATETTFVAPPGVPGATGATGAQGDAGTAGATGTAGVDGKSAYQVAVAEGYSGTEAEWLTTLVGPAGPQGEAGATGAMGPAGSDADVTATNIATALGYTPANGDEYAALAGAAFTGGITLPGNLGLTFKDNAGTYVYTQWSYNNLVWAGGSGQGAFCWPGTLQTAAYTYTNLPSSPQDWCFAVVTDKAINGGTQGVMAMYNPNTKTWTGLSGEALA</sequence>
<reference evidence="1 2" key="1">
    <citation type="submission" date="2019-10" db="EMBL/GenBank/DDBJ databases">
        <title>Gluconobacter aidae sp. nov., a novel species of acetic acid bacteria isolated in Thailand.</title>
        <authorList>
            <person name="Yukphan P."/>
            <person name="Charoenyingcharoen P."/>
            <person name="Malimas S."/>
            <person name="Muramatsu Y."/>
            <person name="Nakagawa Y."/>
            <person name="Tanasupawat S."/>
            <person name="Yamada Y."/>
        </authorList>
    </citation>
    <scope>NUCLEOTIDE SEQUENCE [LARGE SCALE GENOMIC DNA]</scope>
    <source>
        <strain evidence="1 2">AC10</strain>
    </source>
</reference>
<evidence type="ECO:0000313" key="1">
    <source>
        <dbReference type="EMBL" id="MQR99912.1"/>
    </source>
</evidence>
<dbReference type="AlphaFoldDB" id="A0A7X1VQ33"/>
<dbReference type="EMBL" id="WIPH01000038">
    <property type="protein sequence ID" value="MQR99912.1"/>
    <property type="molecule type" value="Genomic_DNA"/>
</dbReference>
<organism evidence="1 2">
    <name type="scientific">Gluconobacter aidae</name>
    <dbReference type="NCBI Taxonomy" id="2662454"/>
    <lineage>
        <taxon>Bacteria</taxon>
        <taxon>Pseudomonadati</taxon>
        <taxon>Pseudomonadota</taxon>
        <taxon>Alphaproteobacteria</taxon>
        <taxon>Acetobacterales</taxon>
        <taxon>Acetobacteraceae</taxon>
        <taxon>Gluconobacter</taxon>
    </lineage>
</organism>
<proteinExistence type="predicted"/>
<dbReference type="Proteomes" id="UP000432209">
    <property type="component" value="Unassembled WGS sequence"/>
</dbReference>